<gene>
    <name evidence="4" type="ORF">C2E21_8559</name>
</gene>
<keyword evidence="5" id="KW-1185">Reference proteome</keyword>
<dbReference type="InterPro" id="IPR018392">
    <property type="entry name" value="LysM"/>
</dbReference>
<evidence type="ECO:0000256" key="1">
    <source>
        <dbReference type="SAM" id="MobiDB-lite"/>
    </source>
</evidence>
<dbReference type="EMBL" id="LHPG02000021">
    <property type="protein sequence ID" value="PRW20783.1"/>
    <property type="molecule type" value="Genomic_DNA"/>
</dbReference>
<reference evidence="4 5" key="1">
    <citation type="journal article" date="2018" name="Plant J.">
        <title>Genome sequences of Chlorella sorokiniana UTEX 1602 and Micractinium conductrix SAG 241.80: implications to maltose excretion by a green alga.</title>
        <authorList>
            <person name="Arriola M.B."/>
            <person name="Velmurugan N."/>
            <person name="Zhang Y."/>
            <person name="Plunkett M.H."/>
            <person name="Hondzo H."/>
            <person name="Barney B.M."/>
        </authorList>
    </citation>
    <scope>NUCLEOTIDE SEQUENCE [LARGE SCALE GENOMIC DNA]</scope>
    <source>
        <strain evidence="5">UTEX 1602</strain>
    </source>
</reference>
<accession>A0A2P6TDR1</accession>
<evidence type="ECO:0000313" key="4">
    <source>
        <dbReference type="EMBL" id="PRW20783.1"/>
    </source>
</evidence>
<proteinExistence type="predicted"/>
<dbReference type="Proteomes" id="UP000239899">
    <property type="component" value="Unassembled WGS sequence"/>
</dbReference>
<feature type="region of interest" description="Disordered" evidence="1">
    <location>
        <begin position="295"/>
        <end position="327"/>
    </location>
</feature>
<comment type="caution">
    <text evidence="4">The sequence shown here is derived from an EMBL/GenBank/DDBJ whole genome shotgun (WGS) entry which is preliminary data.</text>
</comment>
<evidence type="ECO:0000256" key="2">
    <source>
        <dbReference type="SAM" id="SignalP"/>
    </source>
</evidence>
<dbReference type="Gene3D" id="3.10.350.10">
    <property type="entry name" value="LysM domain"/>
    <property type="match status" value="3"/>
</dbReference>
<dbReference type="AlphaFoldDB" id="A0A2P6TDR1"/>
<feature type="compositionally biased region" description="Low complexity" evidence="1">
    <location>
        <begin position="303"/>
        <end position="313"/>
    </location>
</feature>
<dbReference type="SMART" id="SM00257">
    <property type="entry name" value="LysM"/>
    <property type="match status" value="4"/>
</dbReference>
<dbReference type="Pfam" id="PF01476">
    <property type="entry name" value="LysM"/>
    <property type="match status" value="4"/>
</dbReference>
<keyword evidence="2" id="KW-0732">Signal</keyword>
<dbReference type="PANTHER" id="PTHR33734:SF22">
    <property type="entry name" value="MEMBRANE-BOUND LYTIC MUREIN TRANSGLYCOSYLASE D"/>
    <property type="match status" value="1"/>
</dbReference>
<feature type="domain" description="LysM" evidence="3">
    <location>
        <begin position="225"/>
        <end position="269"/>
    </location>
</feature>
<feature type="chain" id="PRO_5015151484" evidence="2">
    <location>
        <begin position="21"/>
        <end position="327"/>
    </location>
</feature>
<dbReference type="PANTHER" id="PTHR33734">
    <property type="entry name" value="LYSM DOMAIN-CONTAINING GPI-ANCHORED PROTEIN 2"/>
    <property type="match status" value="1"/>
</dbReference>
<organism evidence="4 5">
    <name type="scientific">Chlorella sorokiniana</name>
    <name type="common">Freshwater green alga</name>
    <dbReference type="NCBI Taxonomy" id="3076"/>
    <lineage>
        <taxon>Eukaryota</taxon>
        <taxon>Viridiplantae</taxon>
        <taxon>Chlorophyta</taxon>
        <taxon>core chlorophytes</taxon>
        <taxon>Trebouxiophyceae</taxon>
        <taxon>Chlorellales</taxon>
        <taxon>Chlorellaceae</taxon>
        <taxon>Chlorella clade</taxon>
        <taxon>Chlorella</taxon>
    </lineage>
</organism>
<protein>
    <submittedName>
        <fullName evidence="4">Lytic transglycosylase</fullName>
    </submittedName>
</protein>
<dbReference type="CDD" id="cd00118">
    <property type="entry name" value="LysM"/>
    <property type="match status" value="3"/>
</dbReference>
<name>A0A2P6TDR1_CHLSO</name>
<feature type="domain" description="LysM" evidence="3">
    <location>
        <begin position="27"/>
        <end position="76"/>
    </location>
</feature>
<sequence>MAAKLAALVLLGLCAGGASAKRSGICETYVVAPGDSVVSIAQKFSVSQSDLEKAIAQCDSNYKTGDFLQANQRICLPPTFSACQYVRTAGTSDNCKYYIIQSGDTLESIALSLDLLRLDLEDLNPQASTLQVNQFVKLTGWTNSCPEPGNQEACRVYIAAGGDSLSTIAMAFSVDLSDLQNVNPNLQGTDTGVIIQPGTRIAIPPFSDSCGDGVPVSKPVLGNCNGYEVQPSDTLFSVAAMFQTTTEQLVQANPSAAEGVLSPGTLVYIPPYNPEDCVNGVNMLQAGQIIYQTQSSEATQSGAPADLPAAATPAPAPAPQSLRRRIS</sequence>
<dbReference type="InterPro" id="IPR036779">
    <property type="entry name" value="LysM_dom_sf"/>
</dbReference>
<feature type="signal peptide" evidence="2">
    <location>
        <begin position="1"/>
        <end position="20"/>
    </location>
</feature>
<evidence type="ECO:0000259" key="3">
    <source>
        <dbReference type="PROSITE" id="PS51782"/>
    </source>
</evidence>
<feature type="domain" description="LysM" evidence="3">
    <location>
        <begin position="155"/>
        <end position="203"/>
    </location>
</feature>
<dbReference type="OrthoDB" id="1193027at2759"/>
<evidence type="ECO:0000313" key="5">
    <source>
        <dbReference type="Proteomes" id="UP000239899"/>
    </source>
</evidence>
<dbReference type="PROSITE" id="PS51782">
    <property type="entry name" value="LYSM"/>
    <property type="match status" value="3"/>
</dbReference>
<dbReference type="SUPFAM" id="SSF54106">
    <property type="entry name" value="LysM domain"/>
    <property type="match status" value="4"/>
</dbReference>